<dbReference type="InterPro" id="IPR006311">
    <property type="entry name" value="TAT_signal"/>
</dbReference>
<evidence type="ECO:0000313" key="2">
    <source>
        <dbReference type="Proteomes" id="UP000248926"/>
    </source>
</evidence>
<dbReference type="OrthoDB" id="8400810at2"/>
<dbReference type="InterPro" id="IPR027056">
    <property type="entry name" value="Gluconate_2DH_su3"/>
</dbReference>
<dbReference type="PROSITE" id="PS51318">
    <property type="entry name" value="TAT"/>
    <property type="match status" value="1"/>
</dbReference>
<name>A0A328NWY2_9GAMM</name>
<reference evidence="1 2" key="1">
    <citation type="journal article" date="2018" name="Genet. Mol. Biol.">
        <title>The genome sequence of Dyella jiangningensis FCAV SCS01 from a lignocellulose-decomposing microbial consortium metagenome reveals potential for biotechnological applications.</title>
        <authorList>
            <person name="Desiderato J.G."/>
            <person name="Alvarenga D.O."/>
            <person name="Constancio M.T.L."/>
            <person name="Alves L.M.C."/>
            <person name="Varani A.M."/>
        </authorList>
    </citation>
    <scope>NUCLEOTIDE SEQUENCE [LARGE SCALE GENOMIC DNA]</scope>
    <source>
        <strain evidence="1 2">FCAV SCS01</strain>
    </source>
</reference>
<organism evidence="1 2">
    <name type="scientific">Dyella jiangningensis</name>
    <dbReference type="NCBI Taxonomy" id="1379159"/>
    <lineage>
        <taxon>Bacteria</taxon>
        <taxon>Pseudomonadati</taxon>
        <taxon>Pseudomonadota</taxon>
        <taxon>Gammaproteobacteria</taxon>
        <taxon>Lysobacterales</taxon>
        <taxon>Rhodanobacteraceae</taxon>
        <taxon>Dyella</taxon>
    </lineage>
</organism>
<sequence length="237" mass="26041">MSNKPSSRSRRDFLRQSMVAVPAVTLLGGSTLAQPPNAAASAAGSAYSPRYFTAAEWDFLQSAVDRLIPHNEDGPGAVEAGVPEFIDRQMEDSYGHGGYWYMQGPFAPDAPPTLGYQLRFTPRDLYRTAIADVESWCQKQHGKKFSALSPDERDGVLHQLEKGEIKLEQVPSAAFFTQLLTNTKEGYFADPMYGGNKHMGGWKMIGFPGARADYADWIEQPGKTYPLGPVSIDGEQS</sequence>
<comment type="caution">
    <text evidence="1">The sequence shown here is derived from an EMBL/GenBank/DDBJ whole genome shotgun (WGS) entry which is preliminary data.</text>
</comment>
<evidence type="ECO:0000313" key="1">
    <source>
        <dbReference type="EMBL" id="RAO74529.1"/>
    </source>
</evidence>
<protein>
    <submittedName>
        <fullName evidence="1">Gluconate 2-dehydrogenase</fullName>
    </submittedName>
</protein>
<accession>A0A328NWY2</accession>
<keyword evidence="2" id="KW-1185">Reference proteome</keyword>
<proteinExistence type="predicted"/>
<dbReference type="AlphaFoldDB" id="A0A328NWY2"/>
<gene>
    <name evidence="1" type="ORF">CA260_19255</name>
</gene>
<dbReference type="RefSeq" id="WP_111984707.1">
    <property type="nucleotide sequence ID" value="NZ_NFZS01000006.1"/>
</dbReference>
<dbReference type="EMBL" id="NFZS01000006">
    <property type="protein sequence ID" value="RAO74529.1"/>
    <property type="molecule type" value="Genomic_DNA"/>
</dbReference>
<dbReference type="Proteomes" id="UP000248926">
    <property type="component" value="Unassembled WGS sequence"/>
</dbReference>
<dbReference type="Pfam" id="PF13618">
    <property type="entry name" value="Gluconate_2-dh3"/>
    <property type="match status" value="1"/>
</dbReference>